<feature type="transmembrane region" description="Helical" evidence="10">
    <location>
        <begin position="95"/>
        <end position="118"/>
    </location>
</feature>
<comment type="similarity">
    <text evidence="2">Belongs to the multi antimicrobial extrusion (MATE) (TC 2.A.66.1) family. MepA subfamily.</text>
</comment>
<dbReference type="GO" id="GO:0015297">
    <property type="term" value="F:antiporter activity"/>
    <property type="evidence" value="ECO:0007669"/>
    <property type="project" value="InterPro"/>
</dbReference>
<dbReference type="InterPro" id="IPR002528">
    <property type="entry name" value="MATE_fam"/>
</dbReference>
<dbReference type="EMBL" id="AYSO01000016">
    <property type="protein sequence ID" value="KIE46529.1"/>
    <property type="molecule type" value="Genomic_DNA"/>
</dbReference>
<reference evidence="11 12" key="1">
    <citation type="journal article" date="2015" name="Infect. Genet. Evol.">
        <title>Genomic sequences of six botulinum neurotoxin-producing strains representing three clostridial species illustrate the mobility and diversity of botulinum neurotoxin genes.</title>
        <authorList>
            <person name="Smith T.J."/>
            <person name="Hill K.K."/>
            <person name="Xie G."/>
            <person name="Foley B.T."/>
            <person name="Williamson C.H."/>
            <person name="Foster J.T."/>
            <person name="Johnson S.L."/>
            <person name="Chertkov O."/>
            <person name="Teshima H."/>
            <person name="Gibbons H.S."/>
            <person name="Johnsky L.A."/>
            <person name="Karavis M.A."/>
            <person name="Smith L.A."/>
        </authorList>
    </citation>
    <scope>NUCLEOTIDE SEQUENCE [LARGE SCALE GENOMIC DNA]</scope>
    <source>
        <strain evidence="11 12">CDC 2741</strain>
    </source>
</reference>
<name>A0A0C1U0X8_9CLOT</name>
<proteinExistence type="inferred from homology"/>
<keyword evidence="8 10" id="KW-0472">Membrane</keyword>
<evidence type="ECO:0000256" key="9">
    <source>
        <dbReference type="ARBA" id="ARBA00023251"/>
    </source>
</evidence>
<sequence length="457" mass="50532">MKRKNDFTKGSVPKSILSLALPMTLAQLINILYNIVDRMYIGRLPNASTLALTGIGVTFPIITIIMAFANLFGMGGAPLCSIARGRGDNEEAEKIMGNSFALLIISGIFLTLLGLIFKKPLLFLFGASDATFSYANDYISIYLLGTIFVMISLGMNSFINSQGFGRMGMMTILLGAIVNIVLDPIFIFVFNMGVKGAAFATIISQFLSSLWVLKFLTGKNTILKLKFKNFKIDLSILKRIVSLGLSTFIMALTNSTVQIICNITLQSYGGDLYVGIMTVINSIREIIMMPVSGITNGSQPVLGFNYGAKEYKRVRSGIKFMSIVCILYTTLIWLILRMFPEFFIRIFNSEPELIQKGIPSMNIYFFGFFAMSLQFAGQSTYVALGKSKQAVFFSLLRKIIIVVPLTLILPRMFNLGTTGVFLAEPISNFLGGTACYVTMLFTVWPSLKEEKNDCVNL</sequence>
<dbReference type="InterPro" id="IPR045070">
    <property type="entry name" value="MATE_MepA-like"/>
</dbReference>
<keyword evidence="4" id="KW-0813">Transport</keyword>
<feature type="transmembrane region" description="Helical" evidence="10">
    <location>
        <begin position="391"/>
        <end position="409"/>
    </location>
</feature>
<feature type="transmembrane region" description="Helical" evidence="10">
    <location>
        <begin position="12"/>
        <end position="36"/>
    </location>
</feature>
<feature type="transmembrane region" description="Helical" evidence="10">
    <location>
        <begin position="196"/>
        <end position="216"/>
    </location>
</feature>
<feature type="transmembrane region" description="Helical" evidence="10">
    <location>
        <begin position="138"/>
        <end position="159"/>
    </location>
</feature>
<keyword evidence="9" id="KW-0046">Antibiotic resistance</keyword>
<evidence type="ECO:0000256" key="1">
    <source>
        <dbReference type="ARBA" id="ARBA00004651"/>
    </source>
</evidence>
<feature type="transmembrane region" description="Helical" evidence="10">
    <location>
        <begin position="236"/>
        <end position="260"/>
    </location>
</feature>
<dbReference type="CDD" id="cd13143">
    <property type="entry name" value="MATE_MepA_like"/>
    <property type="match status" value="1"/>
</dbReference>
<keyword evidence="6 10" id="KW-0812">Transmembrane</keyword>
<dbReference type="InterPro" id="IPR048279">
    <property type="entry name" value="MdtK-like"/>
</dbReference>
<feature type="transmembrane region" description="Helical" evidence="10">
    <location>
        <begin position="363"/>
        <end position="384"/>
    </location>
</feature>
<keyword evidence="12" id="KW-1185">Reference proteome</keyword>
<dbReference type="NCBIfam" id="TIGR00797">
    <property type="entry name" value="matE"/>
    <property type="match status" value="1"/>
</dbReference>
<dbReference type="OrthoDB" id="9811110at2"/>
<evidence type="ECO:0000256" key="2">
    <source>
        <dbReference type="ARBA" id="ARBA00008417"/>
    </source>
</evidence>
<gene>
    <name evidence="11" type="ORF">U732_3367</name>
</gene>
<evidence type="ECO:0000256" key="5">
    <source>
        <dbReference type="ARBA" id="ARBA00022475"/>
    </source>
</evidence>
<dbReference type="RefSeq" id="WP_039633086.1">
    <property type="nucleotide sequence ID" value="NZ_AYSO01000016.1"/>
</dbReference>
<dbReference type="PANTHER" id="PTHR43823:SF3">
    <property type="entry name" value="MULTIDRUG EXPORT PROTEIN MEPA"/>
    <property type="match status" value="1"/>
</dbReference>
<dbReference type="GO" id="GO:0005886">
    <property type="term" value="C:plasma membrane"/>
    <property type="evidence" value="ECO:0007669"/>
    <property type="project" value="UniProtKB-SubCell"/>
</dbReference>
<evidence type="ECO:0000256" key="7">
    <source>
        <dbReference type="ARBA" id="ARBA00022989"/>
    </source>
</evidence>
<evidence type="ECO:0000256" key="3">
    <source>
        <dbReference type="ARBA" id="ARBA00022106"/>
    </source>
</evidence>
<comment type="subcellular location">
    <subcellularLocation>
        <location evidence="1">Cell membrane</location>
        <topology evidence="1">Multi-pass membrane protein</topology>
    </subcellularLocation>
</comment>
<keyword evidence="7 10" id="KW-1133">Transmembrane helix</keyword>
<comment type="caution">
    <text evidence="11">The sequence shown here is derived from an EMBL/GenBank/DDBJ whole genome shotgun (WGS) entry which is preliminary data.</text>
</comment>
<dbReference type="Pfam" id="PF01554">
    <property type="entry name" value="MatE"/>
    <property type="match status" value="2"/>
</dbReference>
<dbReference type="PIRSF" id="PIRSF006603">
    <property type="entry name" value="DinF"/>
    <property type="match status" value="1"/>
</dbReference>
<evidence type="ECO:0000256" key="10">
    <source>
        <dbReference type="SAM" id="Phobius"/>
    </source>
</evidence>
<keyword evidence="5" id="KW-1003">Cell membrane</keyword>
<organism evidence="11 12">
    <name type="scientific">Clostridium argentinense CDC 2741</name>
    <dbReference type="NCBI Taxonomy" id="1418104"/>
    <lineage>
        <taxon>Bacteria</taxon>
        <taxon>Bacillati</taxon>
        <taxon>Bacillota</taxon>
        <taxon>Clostridia</taxon>
        <taxon>Eubacteriales</taxon>
        <taxon>Clostridiaceae</taxon>
        <taxon>Clostridium</taxon>
    </lineage>
</organism>
<dbReference type="GO" id="GO:0046677">
    <property type="term" value="P:response to antibiotic"/>
    <property type="evidence" value="ECO:0007669"/>
    <property type="project" value="UniProtKB-KW"/>
</dbReference>
<feature type="transmembrane region" description="Helical" evidence="10">
    <location>
        <begin position="48"/>
        <end position="74"/>
    </location>
</feature>
<feature type="transmembrane region" description="Helical" evidence="10">
    <location>
        <begin position="429"/>
        <end position="447"/>
    </location>
</feature>
<feature type="transmembrane region" description="Helical" evidence="10">
    <location>
        <begin position="171"/>
        <end position="190"/>
    </location>
</feature>
<dbReference type="PANTHER" id="PTHR43823">
    <property type="entry name" value="SPORULATION PROTEIN YKVU"/>
    <property type="match status" value="1"/>
</dbReference>
<dbReference type="GO" id="GO:0042910">
    <property type="term" value="F:xenobiotic transmembrane transporter activity"/>
    <property type="evidence" value="ECO:0007669"/>
    <property type="project" value="InterPro"/>
</dbReference>
<dbReference type="AlphaFoldDB" id="A0A0C1U0X8"/>
<evidence type="ECO:0000256" key="4">
    <source>
        <dbReference type="ARBA" id="ARBA00022448"/>
    </source>
</evidence>
<evidence type="ECO:0000313" key="11">
    <source>
        <dbReference type="EMBL" id="KIE46529.1"/>
    </source>
</evidence>
<protein>
    <recommendedName>
        <fullName evidence="3">Multidrug export protein MepA</fullName>
    </recommendedName>
</protein>
<accession>A0A0C1U0X8</accession>
<dbReference type="InterPro" id="IPR051327">
    <property type="entry name" value="MATE_MepA_subfamily"/>
</dbReference>
<evidence type="ECO:0000256" key="8">
    <source>
        <dbReference type="ARBA" id="ARBA00023136"/>
    </source>
</evidence>
<evidence type="ECO:0000256" key="6">
    <source>
        <dbReference type="ARBA" id="ARBA00022692"/>
    </source>
</evidence>
<feature type="transmembrane region" description="Helical" evidence="10">
    <location>
        <begin position="316"/>
        <end position="336"/>
    </location>
</feature>
<dbReference type="Proteomes" id="UP000031366">
    <property type="component" value="Unassembled WGS sequence"/>
</dbReference>
<evidence type="ECO:0000313" key="12">
    <source>
        <dbReference type="Proteomes" id="UP000031366"/>
    </source>
</evidence>